<proteinExistence type="inferred from homology"/>
<dbReference type="GO" id="GO:0005525">
    <property type="term" value="F:GTP binding"/>
    <property type="evidence" value="ECO:0007669"/>
    <property type="project" value="UniProtKB-KW"/>
</dbReference>
<evidence type="ECO:0000256" key="8">
    <source>
        <dbReference type="ARBA" id="ARBA00022741"/>
    </source>
</evidence>
<evidence type="ECO:0000256" key="5">
    <source>
        <dbReference type="ARBA" id="ARBA00022664"/>
    </source>
</evidence>
<comment type="caution">
    <text evidence="21">The sequence shown here is derived from an EMBL/GenBank/DDBJ whole genome shotgun (WGS) entry which is preliminary data.</text>
</comment>
<dbReference type="GO" id="GO:0005524">
    <property type="term" value="F:ATP binding"/>
    <property type="evidence" value="ECO:0007669"/>
    <property type="project" value="InterPro"/>
</dbReference>
<evidence type="ECO:0000256" key="18">
    <source>
        <dbReference type="SAM" id="MobiDB-lite"/>
    </source>
</evidence>
<dbReference type="PANTHER" id="PTHR10367:SF17">
    <property type="entry name" value="MRNA-CAPPING ENZYME"/>
    <property type="match status" value="1"/>
</dbReference>
<organism evidence="21 22">
    <name type="scientific">Choanephora cucurbitarum</name>
    <dbReference type="NCBI Taxonomy" id="101091"/>
    <lineage>
        <taxon>Eukaryota</taxon>
        <taxon>Fungi</taxon>
        <taxon>Fungi incertae sedis</taxon>
        <taxon>Mucoromycota</taxon>
        <taxon>Mucoromycotina</taxon>
        <taxon>Mucoromycetes</taxon>
        <taxon>Mucorales</taxon>
        <taxon>Mucorineae</taxon>
        <taxon>Choanephoraceae</taxon>
        <taxon>Choanephoroideae</taxon>
        <taxon>Choanephora</taxon>
    </lineage>
</organism>
<evidence type="ECO:0000256" key="6">
    <source>
        <dbReference type="ARBA" id="ARBA00022679"/>
    </source>
</evidence>
<comment type="catalytic activity">
    <reaction evidence="14">
        <text>a 5'-end diphospho-ribonucleoside in mRNA + GTP + H(+) = a 5'-end (5'-triphosphoguanosine)-ribonucleoside in mRNA + diphosphate</text>
        <dbReference type="Rhea" id="RHEA:67012"/>
        <dbReference type="Rhea" id="RHEA-COMP:17165"/>
        <dbReference type="Rhea" id="RHEA-COMP:17166"/>
        <dbReference type="ChEBI" id="CHEBI:15378"/>
        <dbReference type="ChEBI" id="CHEBI:33019"/>
        <dbReference type="ChEBI" id="CHEBI:37565"/>
        <dbReference type="ChEBI" id="CHEBI:167616"/>
        <dbReference type="ChEBI" id="CHEBI:167617"/>
        <dbReference type="EC" id="2.7.7.50"/>
    </reaction>
    <physiologicalReaction direction="left-to-right" evidence="14">
        <dbReference type="Rhea" id="RHEA:67013"/>
    </physiologicalReaction>
</comment>
<dbReference type="SUPFAM" id="SSF50249">
    <property type="entry name" value="Nucleic acid-binding proteins"/>
    <property type="match status" value="1"/>
</dbReference>
<dbReference type="SUPFAM" id="SSF56091">
    <property type="entry name" value="DNA ligase/mRNA capping enzyme, catalytic domain"/>
    <property type="match status" value="1"/>
</dbReference>
<evidence type="ECO:0000256" key="2">
    <source>
        <dbReference type="ARBA" id="ARBA00010237"/>
    </source>
</evidence>
<dbReference type="EMBL" id="LUGH01000064">
    <property type="protein sequence ID" value="OBZ90098.1"/>
    <property type="molecule type" value="Genomic_DNA"/>
</dbReference>
<dbReference type="AlphaFoldDB" id="A0A1C7NM43"/>
<comment type="subcellular location">
    <subcellularLocation>
        <location evidence="1 16">Nucleus</location>
    </subcellularLocation>
</comment>
<evidence type="ECO:0000256" key="17">
    <source>
        <dbReference type="PIRSR" id="PIRSR036959-1"/>
    </source>
</evidence>
<dbReference type="InParanoid" id="A0A1C7NM43"/>
<evidence type="ECO:0000259" key="20">
    <source>
        <dbReference type="Pfam" id="PF03919"/>
    </source>
</evidence>
<dbReference type="STRING" id="101091.A0A1C7NM43"/>
<dbReference type="EC" id="2.7.7.50" evidence="3 16"/>
<dbReference type="Gene3D" id="2.40.50.140">
    <property type="entry name" value="Nucleic acid-binding proteins"/>
    <property type="match status" value="1"/>
</dbReference>
<dbReference type="PANTHER" id="PTHR10367">
    <property type="entry name" value="MRNA-CAPPING ENZYME"/>
    <property type="match status" value="1"/>
</dbReference>
<feature type="region of interest" description="Disordered" evidence="18">
    <location>
        <begin position="367"/>
        <end position="396"/>
    </location>
</feature>
<evidence type="ECO:0000256" key="14">
    <source>
        <dbReference type="ARBA" id="ARBA00044624"/>
    </source>
</evidence>
<evidence type="ECO:0000256" key="3">
    <source>
        <dbReference type="ARBA" id="ARBA00012475"/>
    </source>
</evidence>
<dbReference type="Gene3D" id="3.30.470.30">
    <property type="entry name" value="DNA ligase/mRNA capping enzyme"/>
    <property type="match status" value="1"/>
</dbReference>
<dbReference type="InterPro" id="IPR051029">
    <property type="entry name" value="mRNA_Capping_Enz/RNA_Phosphat"/>
</dbReference>
<evidence type="ECO:0000256" key="7">
    <source>
        <dbReference type="ARBA" id="ARBA00022695"/>
    </source>
</evidence>
<evidence type="ECO:0000256" key="13">
    <source>
        <dbReference type="ARBA" id="ARBA00030702"/>
    </source>
</evidence>
<dbReference type="FunCoup" id="A0A1C7NM43">
    <property type="interactions" value="541"/>
</dbReference>
<dbReference type="CDD" id="cd07895">
    <property type="entry name" value="Adenylation_mRNA_capping"/>
    <property type="match status" value="1"/>
</dbReference>
<gene>
    <name evidence="21" type="primary">ceg1_0</name>
    <name evidence="21" type="ORF">A0J61_01867</name>
</gene>
<keyword evidence="9 16" id="KW-0506">mRNA capping</keyword>
<evidence type="ECO:0000259" key="19">
    <source>
        <dbReference type="Pfam" id="PF01331"/>
    </source>
</evidence>
<dbReference type="Pfam" id="PF01331">
    <property type="entry name" value="mRNA_cap_enzyme"/>
    <property type="match status" value="1"/>
</dbReference>
<name>A0A1C7NM43_9FUNG</name>
<protein>
    <recommendedName>
        <fullName evidence="4 16">mRNA-capping enzyme subunit alpha</fullName>
        <ecNumber evidence="3 16">2.7.7.50</ecNumber>
    </recommendedName>
    <alternativeName>
        <fullName evidence="12 16">GTP--RNA guanylyltransferase</fullName>
    </alternativeName>
    <alternativeName>
        <fullName evidence="13 16">mRNA guanylyltransferase</fullName>
    </alternativeName>
</protein>
<evidence type="ECO:0000313" key="22">
    <source>
        <dbReference type="Proteomes" id="UP000093000"/>
    </source>
</evidence>
<dbReference type="PIRSF" id="PIRSF036959">
    <property type="entry name" value="mRNA_cap_alpha"/>
    <property type="match status" value="1"/>
</dbReference>
<feature type="domain" description="mRNA capping enzyme C-terminal" evidence="20">
    <location>
        <begin position="237"/>
        <end position="358"/>
    </location>
</feature>
<keyword evidence="7 16" id="KW-0548">Nucleotidyltransferase</keyword>
<evidence type="ECO:0000256" key="10">
    <source>
        <dbReference type="ARBA" id="ARBA00023134"/>
    </source>
</evidence>
<dbReference type="GO" id="GO:0031533">
    <property type="term" value="C:mRNA capping enzyme complex"/>
    <property type="evidence" value="ECO:0007669"/>
    <property type="project" value="InterPro"/>
</dbReference>
<dbReference type="GO" id="GO:0006370">
    <property type="term" value="P:7-methylguanosine mRNA capping"/>
    <property type="evidence" value="ECO:0007669"/>
    <property type="project" value="UniProtKB-KW"/>
</dbReference>
<evidence type="ECO:0000256" key="15">
    <source>
        <dbReference type="ARBA" id="ARBA00047082"/>
    </source>
</evidence>
<evidence type="ECO:0000313" key="21">
    <source>
        <dbReference type="EMBL" id="OBZ90098.1"/>
    </source>
</evidence>
<keyword evidence="8 16" id="KW-0547">Nucleotide-binding</keyword>
<accession>A0A1C7NM43</accession>
<comment type="similarity">
    <text evidence="2 16">Belongs to the eukaryotic GTase family.</text>
</comment>
<dbReference type="Proteomes" id="UP000093000">
    <property type="component" value="Unassembled WGS sequence"/>
</dbReference>
<dbReference type="GO" id="GO:0004484">
    <property type="term" value="F:mRNA guanylyltransferase activity"/>
    <property type="evidence" value="ECO:0007669"/>
    <property type="project" value="UniProtKB-EC"/>
</dbReference>
<keyword evidence="6 16" id="KW-0808">Transferase</keyword>
<dbReference type="InterPro" id="IPR001339">
    <property type="entry name" value="mRNA_cap_enzyme_adenylation"/>
</dbReference>
<comment type="function">
    <text evidence="16">Second step of mRNA capping. Transfer of the GMP moiety of GTP to the 5'-end of RNA via an enzyme-GMP covalent reaction intermediate.</text>
</comment>
<dbReference type="InterPro" id="IPR017075">
    <property type="entry name" value="mRNA_cap_enzyme_alpha"/>
</dbReference>
<evidence type="ECO:0000256" key="1">
    <source>
        <dbReference type="ARBA" id="ARBA00004123"/>
    </source>
</evidence>
<comment type="subunit">
    <text evidence="15">Heterodimer. The mRNA-capping enzyme is composed of two separate chains alpha and beta, respectively a mRNA guanylyltransferase and an mRNA 5'-triphosphate monophosphatase.</text>
</comment>
<dbReference type="InterPro" id="IPR013846">
    <property type="entry name" value="mRNA_cap_enzyme_C"/>
</dbReference>
<feature type="active site" description="N6-GMP-lysine intermediate" evidence="17">
    <location>
        <position position="60"/>
    </location>
</feature>
<reference evidence="21 22" key="1">
    <citation type="submission" date="2016-03" db="EMBL/GenBank/DDBJ databases">
        <title>Choanephora cucurbitarum.</title>
        <authorList>
            <person name="Min B."/>
            <person name="Park H."/>
            <person name="Park J.-H."/>
            <person name="Shin H.-D."/>
            <person name="Choi I.-G."/>
        </authorList>
    </citation>
    <scope>NUCLEOTIDE SEQUENCE [LARGE SCALE GENOMIC DNA]</scope>
    <source>
        <strain evidence="21 22">KUS-F28377</strain>
    </source>
</reference>
<evidence type="ECO:0000256" key="12">
    <source>
        <dbReference type="ARBA" id="ARBA00029909"/>
    </source>
</evidence>
<sequence>MTSPVPRIPGEFIKDASALKEKVASLLGLKSYKFPGAQPVSFGARQLQQIQQEDFFVAEKSDGVRCLALLTVNQRREPEVYLFDRKSNFYMIRNLRFPIPSDPNFQKCLKNTIVDGELVFDKEADGTIQMRFLLFDCLCIEEKVLVSRGLMSRLGYLKNDVIRPHQNMVRKNPHVKRQLPFLVEFKEQQFTYHLDVVFNEIIPNLKHGNDGLIFTSVEAPYAMGTCDKMLKWKPLNENSIDFKVTLFFPGSSLPGVKDFTAKPRIDLLVWHGGNDYRFFAELGITDEEWQTQFRDRPNYMDGKIVECNYDPELQQKLNLKSPWRFMRYRDDKPDGNHISTVENVLKSINDAVSQEELIECMPRIKEAANQRRQAQEEAKNKRKQEVEHDQSKRTKR</sequence>
<feature type="domain" description="mRNA capping enzyme adenylation" evidence="19">
    <location>
        <begin position="38"/>
        <end position="233"/>
    </location>
</feature>
<evidence type="ECO:0000256" key="11">
    <source>
        <dbReference type="ARBA" id="ARBA00023242"/>
    </source>
</evidence>
<dbReference type="OrthoDB" id="200924at2759"/>
<evidence type="ECO:0000256" key="9">
    <source>
        <dbReference type="ARBA" id="ARBA00023042"/>
    </source>
</evidence>
<evidence type="ECO:0000256" key="4">
    <source>
        <dbReference type="ARBA" id="ARBA00019171"/>
    </source>
</evidence>
<dbReference type="Pfam" id="PF03919">
    <property type="entry name" value="mRNA_cap_C"/>
    <property type="match status" value="1"/>
</dbReference>
<keyword evidence="22" id="KW-1185">Reference proteome</keyword>
<keyword evidence="10 16" id="KW-0342">GTP-binding</keyword>
<keyword evidence="5 16" id="KW-0507">mRNA processing</keyword>
<keyword evidence="11 16" id="KW-0539">Nucleus</keyword>
<dbReference type="InterPro" id="IPR012340">
    <property type="entry name" value="NA-bd_OB-fold"/>
</dbReference>
<evidence type="ECO:0000256" key="16">
    <source>
        <dbReference type="PIRNR" id="PIRNR036959"/>
    </source>
</evidence>